<reference evidence="2 3" key="1">
    <citation type="submission" date="2024-04" db="EMBL/GenBank/DDBJ databases">
        <authorList>
            <person name="Fracassetti M."/>
        </authorList>
    </citation>
    <scope>NUCLEOTIDE SEQUENCE [LARGE SCALE GENOMIC DNA]</scope>
</reference>
<keyword evidence="1" id="KW-0472">Membrane</keyword>
<evidence type="ECO:0000256" key="1">
    <source>
        <dbReference type="SAM" id="Phobius"/>
    </source>
</evidence>
<dbReference type="AlphaFoldDB" id="A0AAV2G1A8"/>
<evidence type="ECO:0000313" key="2">
    <source>
        <dbReference type="EMBL" id="CAL1404414.1"/>
    </source>
</evidence>
<protein>
    <submittedName>
        <fullName evidence="2">Uncharacterized protein</fullName>
    </submittedName>
</protein>
<feature type="transmembrane region" description="Helical" evidence="1">
    <location>
        <begin position="86"/>
        <end position="107"/>
    </location>
</feature>
<keyword evidence="3" id="KW-1185">Reference proteome</keyword>
<dbReference type="Proteomes" id="UP001497516">
    <property type="component" value="Chromosome 7"/>
</dbReference>
<evidence type="ECO:0000313" key="3">
    <source>
        <dbReference type="Proteomes" id="UP001497516"/>
    </source>
</evidence>
<organism evidence="2 3">
    <name type="scientific">Linum trigynum</name>
    <dbReference type="NCBI Taxonomy" id="586398"/>
    <lineage>
        <taxon>Eukaryota</taxon>
        <taxon>Viridiplantae</taxon>
        <taxon>Streptophyta</taxon>
        <taxon>Embryophyta</taxon>
        <taxon>Tracheophyta</taxon>
        <taxon>Spermatophyta</taxon>
        <taxon>Magnoliopsida</taxon>
        <taxon>eudicotyledons</taxon>
        <taxon>Gunneridae</taxon>
        <taxon>Pentapetalae</taxon>
        <taxon>rosids</taxon>
        <taxon>fabids</taxon>
        <taxon>Malpighiales</taxon>
        <taxon>Linaceae</taxon>
        <taxon>Linum</taxon>
    </lineage>
</organism>
<sequence>MILRSARIVGTNIAVIPPSRSNRSRRFAPRQKACMHALRQIMNTTLDNGVKIIMRRSMVWDIQYVHGTRMSHEDMRGSKTANLVKLISFIAKAIFVFLKVMYMIIYIHDLG</sequence>
<name>A0AAV2G1A8_9ROSI</name>
<proteinExistence type="predicted"/>
<keyword evidence="1" id="KW-1133">Transmembrane helix</keyword>
<keyword evidence="1" id="KW-0812">Transmembrane</keyword>
<accession>A0AAV2G1A8</accession>
<dbReference type="EMBL" id="OZ034820">
    <property type="protein sequence ID" value="CAL1404414.1"/>
    <property type="molecule type" value="Genomic_DNA"/>
</dbReference>
<gene>
    <name evidence="2" type="ORF">LTRI10_LOCUS44273</name>
</gene>